<protein>
    <submittedName>
        <fullName evidence="2">Uncharacterized protein</fullName>
    </submittedName>
</protein>
<reference evidence="2" key="1">
    <citation type="journal article" date="2019" name="bioRxiv">
        <title>The Genome of the Zebra Mussel, Dreissena polymorpha: A Resource for Invasive Species Research.</title>
        <authorList>
            <person name="McCartney M.A."/>
            <person name="Auch B."/>
            <person name="Kono T."/>
            <person name="Mallez S."/>
            <person name="Zhang Y."/>
            <person name="Obille A."/>
            <person name="Becker A."/>
            <person name="Abrahante J.E."/>
            <person name="Garbe J."/>
            <person name="Badalamenti J.P."/>
            <person name="Herman A."/>
            <person name="Mangelson H."/>
            <person name="Liachko I."/>
            <person name="Sullivan S."/>
            <person name="Sone E.D."/>
            <person name="Koren S."/>
            <person name="Silverstein K.A.T."/>
            <person name="Beckman K.B."/>
            <person name="Gohl D.M."/>
        </authorList>
    </citation>
    <scope>NUCLEOTIDE SEQUENCE</scope>
    <source>
        <strain evidence="2">Duluth1</strain>
        <tissue evidence="2">Whole animal</tissue>
    </source>
</reference>
<proteinExistence type="predicted"/>
<comment type="caution">
    <text evidence="2">The sequence shown here is derived from an EMBL/GenBank/DDBJ whole genome shotgun (WGS) entry which is preliminary data.</text>
</comment>
<organism evidence="2 3">
    <name type="scientific">Dreissena polymorpha</name>
    <name type="common">Zebra mussel</name>
    <name type="synonym">Mytilus polymorpha</name>
    <dbReference type="NCBI Taxonomy" id="45954"/>
    <lineage>
        <taxon>Eukaryota</taxon>
        <taxon>Metazoa</taxon>
        <taxon>Spiralia</taxon>
        <taxon>Lophotrochozoa</taxon>
        <taxon>Mollusca</taxon>
        <taxon>Bivalvia</taxon>
        <taxon>Autobranchia</taxon>
        <taxon>Heteroconchia</taxon>
        <taxon>Euheterodonta</taxon>
        <taxon>Imparidentia</taxon>
        <taxon>Neoheterodontei</taxon>
        <taxon>Myida</taxon>
        <taxon>Dreissenoidea</taxon>
        <taxon>Dreissenidae</taxon>
        <taxon>Dreissena</taxon>
    </lineage>
</organism>
<evidence type="ECO:0000313" key="2">
    <source>
        <dbReference type="EMBL" id="KAH3774644.1"/>
    </source>
</evidence>
<feature type="region of interest" description="Disordered" evidence="1">
    <location>
        <begin position="39"/>
        <end position="87"/>
    </location>
</feature>
<evidence type="ECO:0000313" key="3">
    <source>
        <dbReference type="Proteomes" id="UP000828390"/>
    </source>
</evidence>
<accession>A0A9D4E970</accession>
<dbReference type="AlphaFoldDB" id="A0A9D4E970"/>
<name>A0A9D4E970_DREPO</name>
<evidence type="ECO:0000256" key="1">
    <source>
        <dbReference type="SAM" id="MobiDB-lite"/>
    </source>
</evidence>
<dbReference type="EMBL" id="JAIWYP010000009">
    <property type="protein sequence ID" value="KAH3774644.1"/>
    <property type="molecule type" value="Genomic_DNA"/>
</dbReference>
<sequence length="108" mass="11616">MFAVSSKIQRSSHTLFIDVGTLSPACMQKSKRIMWLHTMPSRRGTGEAGERSYQCGGHTGRTSDVMHPKTSRGGLIEGPRVGGTQCAQRTADTVSGFKTTADYGKSGH</sequence>
<gene>
    <name evidence="2" type="ORF">DPMN_176029</name>
</gene>
<dbReference type="Proteomes" id="UP000828390">
    <property type="component" value="Unassembled WGS sequence"/>
</dbReference>
<keyword evidence="3" id="KW-1185">Reference proteome</keyword>
<reference evidence="2" key="2">
    <citation type="submission" date="2020-11" db="EMBL/GenBank/DDBJ databases">
        <authorList>
            <person name="McCartney M.A."/>
            <person name="Auch B."/>
            <person name="Kono T."/>
            <person name="Mallez S."/>
            <person name="Becker A."/>
            <person name="Gohl D.M."/>
            <person name="Silverstein K.A.T."/>
            <person name="Koren S."/>
            <person name="Bechman K.B."/>
            <person name="Herman A."/>
            <person name="Abrahante J.E."/>
            <person name="Garbe J."/>
        </authorList>
    </citation>
    <scope>NUCLEOTIDE SEQUENCE</scope>
    <source>
        <strain evidence="2">Duluth1</strain>
        <tissue evidence="2">Whole animal</tissue>
    </source>
</reference>